<comment type="similarity">
    <text evidence="2">Belongs to the peptidase M13 family.</text>
</comment>
<reference evidence="10 11" key="1">
    <citation type="journal article" date="2016" name="Nat. Commun.">
        <title>Thousands of microbial genomes shed light on interconnected biogeochemical processes in an aquifer system.</title>
        <authorList>
            <person name="Anantharaman K."/>
            <person name="Brown C.T."/>
            <person name="Hug L.A."/>
            <person name="Sharon I."/>
            <person name="Castelle C.J."/>
            <person name="Probst A.J."/>
            <person name="Thomas B.C."/>
            <person name="Singh A."/>
            <person name="Wilkins M.J."/>
            <person name="Karaoz U."/>
            <person name="Brodie E.L."/>
            <person name="Williams K.H."/>
            <person name="Hubbard S.S."/>
            <person name="Banfield J.F."/>
        </authorList>
    </citation>
    <scope>NUCLEOTIDE SEQUENCE [LARGE SCALE GENOMIC DNA]</scope>
</reference>
<evidence type="ECO:0000256" key="3">
    <source>
        <dbReference type="ARBA" id="ARBA00022670"/>
    </source>
</evidence>
<gene>
    <name evidence="10" type="ORF">A2118_01185</name>
</gene>
<dbReference type="STRING" id="1798474.A2118_01185"/>
<protein>
    <recommendedName>
        <fullName evidence="12">Peptidase M13</fullName>
    </recommendedName>
</protein>
<proteinExistence type="inferred from homology"/>
<dbReference type="Gene3D" id="1.10.1380.10">
    <property type="entry name" value="Neutral endopeptidase , domain2"/>
    <property type="match status" value="1"/>
</dbReference>
<dbReference type="PRINTS" id="PR00786">
    <property type="entry name" value="NEPRILYSIN"/>
</dbReference>
<accession>A0A1F6BSN6</accession>
<dbReference type="InterPro" id="IPR000718">
    <property type="entry name" value="Peptidase_M13"/>
</dbReference>
<evidence type="ECO:0000313" key="11">
    <source>
        <dbReference type="Proteomes" id="UP000179014"/>
    </source>
</evidence>
<dbReference type="GO" id="GO:0004222">
    <property type="term" value="F:metalloendopeptidase activity"/>
    <property type="evidence" value="ECO:0007669"/>
    <property type="project" value="InterPro"/>
</dbReference>
<evidence type="ECO:0000256" key="4">
    <source>
        <dbReference type="ARBA" id="ARBA00022723"/>
    </source>
</evidence>
<dbReference type="Proteomes" id="UP000179014">
    <property type="component" value="Unassembled WGS sequence"/>
</dbReference>
<sequence>MNKKIARGSEFIYYASMKKGWGFDVRDMDTKVRPQDDFYQYANGGWLKSNPVPANESWWGSFLMLRYDTEKKLRALVSKVSGTKKLKPGTPEQMIRDFYRSGLDMKRRNMLGLKPLQEWLDRIAKIQDVDSLVTTLAHLEKIGGGGPWGVMVDQDMKNSEKYIVYLCQSGLGMPDRDYYLKDDAESVRVCTAYEKHVEAMFALMGVAKVEVRRKRETVMRIETALAKVSMTKEDLREVDKTYHKMKVPALYRLTRNINWNSYLRIIGAGFVKDVVVMQPAFLKAVGTMLVKEPIEDWKTYLAWHLVGGAAGYLSERFVRQNFVFYGTTLSGMKVMKPLWRRTLAALNGSLGEPLGKLYVKEYFGPEAKKKIVALVADLFKAYEARIKNLDWMSAATKKKALKKLHEITRELGYPSKWKSYKGLVIKPDDFFDNAIRTSLFEHARVMRRLHKRVDRKEWFTTPQTVNAFYSPGLNSINFPAAILQPPFFSKDADDAVNYGAMGTVIGHEITHGFDDQGSKFDGKGNRKTWWTRQDHARFKRKAKVIVKEFDAYKVADGLKVNGQLTLGENIADLGGTSIAFDAYKLRLQKTGRRDIDGFMPEQRFFLSFALFERENRRPEAEKTQVLTDPHSPGKFRINGPASNLPEFYEAFNVKKGDKLYRAPKNRAKIW</sequence>
<dbReference type="SUPFAM" id="SSF55486">
    <property type="entry name" value="Metalloproteases ('zincins'), catalytic domain"/>
    <property type="match status" value="1"/>
</dbReference>
<dbReference type="InterPro" id="IPR024079">
    <property type="entry name" value="MetalloPept_cat_dom_sf"/>
</dbReference>
<dbReference type="InterPro" id="IPR008753">
    <property type="entry name" value="Peptidase_M13_N"/>
</dbReference>
<dbReference type="InterPro" id="IPR018497">
    <property type="entry name" value="Peptidase_M13_C"/>
</dbReference>
<feature type="domain" description="Peptidase M13 C-terminal" evidence="8">
    <location>
        <begin position="466"/>
        <end position="666"/>
    </location>
</feature>
<evidence type="ECO:0000256" key="5">
    <source>
        <dbReference type="ARBA" id="ARBA00022801"/>
    </source>
</evidence>
<comment type="caution">
    <text evidence="10">The sequence shown here is derived from an EMBL/GenBank/DDBJ whole genome shotgun (WGS) entry which is preliminary data.</text>
</comment>
<dbReference type="Gene3D" id="3.40.390.10">
    <property type="entry name" value="Collagenase (Catalytic Domain)"/>
    <property type="match status" value="1"/>
</dbReference>
<dbReference type="InterPro" id="IPR042089">
    <property type="entry name" value="Peptidase_M13_dom_2"/>
</dbReference>
<keyword evidence="7" id="KW-0482">Metalloprotease</keyword>
<evidence type="ECO:0000256" key="6">
    <source>
        <dbReference type="ARBA" id="ARBA00022833"/>
    </source>
</evidence>
<dbReference type="CDD" id="cd08662">
    <property type="entry name" value="M13"/>
    <property type="match status" value="1"/>
</dbReference>
<comment type="cofactor">
    <cofactor evidence="1">
        <name>Zn(2+)</name>
        <dbReference type="ChEBI" id="CHEBI:29105"/>
    </cofactor>
</comment>
<feature type="domain" description="Peptidase M13 N-terminal" evidence="9">
    <location>
        <begin position="34"/>
        <end position="414"/>
    </location>
</feature>
<dbReference type="GO" id="GO:0046872">
    <property type="term" value="F:metal ion binding"/>
    <property type="evidence" value="ECO:0007669"/>
    <property type="project" value="UniProtKB-KW"/>
</dbReference>
<keyword evidence="5" id="KW-0378">Hydrolase</keyword>
<evidence type="ECO:0008006" key="12">
    <source>
        <dbReference type="Google" id="ProtNLM"/>
    </source>
</evidence>
<evidence type="ECO:0000313" key="10">
    <source>
        <dbReference type="EMBL" id="OGG39944.1"/>
    </source>
</evidence>
<name>A0A1F6BSN6_9BACT</name>
<keyword evidence="3" id="KW-0645">Protease</keyword>
<evidence type="ECO:0000256" key="2">
    <source>
        <dbReference type="ARBA" id="ARBA00007357"/>
    </source>
</evidence>
<evidence type="ECO:0000259" key="8">
    <source>
        <dbReference type="Pfam" id="PF01431"/>
    </source>
</evidence>
<evidence type="ECO:0000256" key="1">
    <source>
        <dbReference type="ARBA" id="ARBA00001947"/>
    </source>
</evidence>
<evidence type="ECO:0000256" key="7">
    <source>
        <dbReference type="ARBA" id="ARBA00023049"/>
    </source>
</evidence>
<dbReference type="Pfam" id="PF05649">
    <property type="entry name" value="Peptidase_M13_N"/>
    <property type="match status" value="1"/>
</dbReference>
<keyword evidence="4" id="KW-0479">Metal-binding</keyword>
<dbReference type="GO" id="GO:0016485">
    <property type="term" value="P:protein processing"/>
    <property type="evidence" value="ECO:0007669"/>
    <property type="project" value="TreeGrafter"/>
</dbReference>
<organism evidence="10 11">
    <name type="scientific">Candidatus Kaiserbacteria bacterium GWA2_50_9</name>
    <dbReference type="NCBI Taxonomy" id="1798474"/>
    <lineage>
        <taxon>Bacteria</taxon>
        <taxon>Candidatus Kaiseribacteriota</taxon>
    </lineage>
</organism>
<dbReference type="GO" id="GO:0005886">
    <property type="term" value="C:plasma membrane"/>
    <property type="evidence" value="ECO:0007669"/>
    <property type="project" value="TreeGrafter"/>
</dbReference>
<dbReference type="Pfam" id="PF01431">
    <property type="entry name" value="Peptidase_M13"/>
    <property type="match status" value="1"/>
</dbReference>
<dbReference type="AlphaFoldDB" id="A0A1F6BSN6"/>
<dbReference type="EMBL" id="MFKN01000036">
    <property type="protein sequence ID" value="OGG39944.1"/>
    <property type="molecule type" value="Genomic_DNA"/>
</dbReference>
<evidence type="ECO:0000259" key="9">
    <source>
        <dbReference type="Pfam" id="PF05649"/>
    </source>
</evidence>
<dbReference type="PANTHER" id="PTHR11733">
    <property type="entry name" value="ZINC METALLOPROTEASE FAMILY M13 NEPRILYSIN-RELATED"/>
    <property type="match status" value="1"/>
</dbReference>
<keyword evidence="6" id="KW-0862">Zinc</keyword>
<dbReference type="PANTHER" id="PTHR11733:SF167">
    <property type="entry name" value="FI17812P1-RELATED"/>
    <property type="match status" value="1"/>
</dbReference>
<dbReference type="PROSITE" id="PS51885">
    <property type="entry name" value="NEPRILYSIN"/>
    <property type="match status" value="1"/>
</dbReference>